<dbReference type="CDD" id="cd04301">
    <property type="entry name" value="NAT_SF"/>
    <property type="match status" value="1"/>
</dbReference>
<dbReference type="InterPro" id="IPR044542">
    <property type="entry name" value="NAA30-like"/>
</dbReference>
<keyword evidence="1" id="KW-0808">Transferase</keyword>
<protein>
    <recommendedName>
        <fullName evidence="4">N-acetyltransferase domain-containing protein</fullName>
    </recommendedName>
</protein>
<proteinExistence type="inferred from homology"/>
<evidence type="ECO:0000313" key="6">
    <source>
        <dbReference type="Proteomes" id="UP000265618"/>
    </source>
</evidence>
<dbReference type="SUPFAM" id="SSF55729">
    <property type="entry name" value="Acyl-CoA N-acyltransferases (Nat)"/>
    <property type="match status" value="1"/>
</dbReference>
<gene>
    <name evidence="5" type="ORF">KIPB_012612</name>
</gene>
<feature type="domain" description="N-acetyltransferase" evidence="4">
    <location>
        <begin position="1"/>
        <end position="122"/>
    </location>
</feature>
<comment type="similarity">
    <text evidence="3">Belongs to the acetyltransferase family. MAK3 subfamily.</text>
</comment>
<keyword evidence="2" id="KW-0012">Acyltransferase</keyword>
<sequence length="146" mass="16158">FFLDRSPTFSHLARDTSGALVGCIVAKIDDGKTQPAQGIRKGYIGMVVVCPSQRRKGIAKELVLRSIKAMMADGVTEVFLEAESPNEGAIAFYERLGFFKQRLLPRYYMSGQAAFRMKLYLDGVEKREGETPSALSVGLEEMDDKA</sequence>
<feature type="non-terminal residue" evidence="5">
    <location>
        <position position="1"/>
    </location>
</feature>
<dbReference type="GO" id="GO:0031417">
    <property type="term" value="C:NatC complex"/>
    <property type="evidence" value="ECO:0007669"/>
    <property type="project" value="TreeGrafter"/>
</dbReference>
<evidence type="ECO:0000256" key="1">
    <source>
        <dbReference type="ARBA" id="ARBA00022679"/>
    </source>
</evidence>
<dbReference type="AlphaFoldDB" id="A0A9K3GN53"/>
<dbReference type="OrthoDB" id="249099at2759"/>
<dbReference type="InterPro" id="IPR016181">
    <property type="entry name" value="Acyl_CoA_acyltransferase"/>
</dbReference>
<evidence type="ECO:0000313" key="5">
    <source>
        <dbReference type="EMBL" id="GIQ89984.1"/>
    </source>
</evidence>
<dbReference type="PANTHER" id="PTHR45896">
    <property type="entry name" value="N-ALPHA-ACETYLTRANSFERASE 30"/>
    <property type="match status" value="1"/>
</dbReference>
<reference evidence="5 6" key="1">
    <citation type="journal article" date="2018" name="PLoS ONE">
        <title>The draft genome of Kipferlia bialata reveals reductive genome evolution in fornicate parasites.</title>
        <authorList>
            <person name="Tanifuji G."/>
            <person name="Takabayashi S."/>
            <person name="Kume K."/>
            <person name="Takagi M."/>
            <person name="Nakayama T."/>
            <person name="Kamikawa R."/>
            <person name="Inagaki Y."/>
            <person name="Hashimoto T."/>
        </authorList>
    </citation>
    <scope>NUCLEOTIDE SEQUENCE [LARGE SCALE GENOMIC DNA]</scope>
    <source>
        <strain evidence="5">NY0173</strain>
    </source>
</reference>
<name>A0A9K3GN53_9EUKA</name>
<dbReference type="EMBL" id="BDIP01005639">
    <property type="protein sequence ID" value="GIQ89984.1"/>
    <property type="molecule type" value="Genomic_DNA"/>
</dbReference>
<organism evidence="5 6">
    <name type="scientific">Kipferlia bialata</name>
    <dbReference type="NCBI Taxonomy" id="797122"/>
    <lineage>
        <taxon>Eukaryota</taxon>
        <taxon>Metamonada</taxon>
        <taxon>Carpediemonas-like organisms</taxon>
        <taxon>Kipferlia</taxon>
    </lineage>
</organism>
<evidence type="ECO:0000259" key="4">
    <source>
        <dbReference type="PROSITE" id="PS51186"/>
    </source>
</evidence>
<dbReference type="GO" id="GO:0004596">
    <property type="term" value="F:protein-N-terminal amino-acid acetyltransferase activity"/>
    <property type="evidence" value="ECO:0007669"/>
    <property type="project" value="InterPro"/>
</dbReference>
<evidence type="ECO:0000256" key="2">
    <source>
        <dbReference type="ARBA" id="ARBA00023315"/>
    </source>
</evidence>
<evidence type="ECO:0000256" key="3">
    <source>
        <dbReference type="ARBA" id="ARBA00024025"/>
    </source>
</evidence>
<dbReference type="Proteomes" id="UP000265618">
    <property type="component" value="Unassembled WGS sequence"/>
</dbReference>
<comment type="caution">
    <text evidence="5">The sequence shown here is derived from an EMBL/GenBank/DDBJ whole genome shotgun (WGS) entry which is preliminary data.</text>
</comment>
<accession>A0A9K3GN53</accession>
<keyword evidence="6" id="KW-1185">Reference proteome</keyword>
<dbReference type="InterPro" id="IPR000182">
    <property type="entry name" value="GNAT_dom"/>
</dbReference>
<dbReference type="PANTHER" id="PTHR45896:SF1">
    <property type="entry name" value="N-ALPHA-ACETYLTRANSFERASE 30"/>
    <property type="match status" value="1"/>
</dbReference>
<dbReference type="Gene3D" id="3.40.630.30">
    <property type="match status" value="1"/>
</dbReference>
<dbReference type="Pfam" id="PF00583">
    <property type="entry name" value="Acetyltransf_1"/>
    <property type="match status" value="1"/>
</dbReference>
<dbReference type="PROSITE" id="PS51186">
    <property type="entry name" value="GNAT"/>
    <property type="match status" value="1"/>
</dbReference>